<name>A0A0S4TUS8_RALSL</name>
<accession>A0A0S4TUS8</accession>
<gene>
    <name evidence="2" type="ORF">RUN39_v1_640024</name>
</gene>
<reference evidence="2" key="1">
    <citation type="submission" date="2015-10" db="EMBL/GenBank/DDBJ databases">
        <authorList>
            <person name="Gilbert D.G."/>
        </authorList>
    </citation>
    <scope>NUCLEOTIDE SEQUENCE</scope>
    <source>
        <strain evidence="2">Phyl III-seqv23</strain>
    </source>
</reference>
<feature type="transmembrane region" description="Helical" evidence="1">
    <location>
        <begin position="6"/>
        <end position="27"/>
    </location>
</feature>
<evidence type="ECO:0008006" key="3">
    <source>
        <dbReference type="Google" id="ProtNLM"/>
    </source>
</evidence>
<evidence type="ECO:0000313" key="2">
    <source>
        <dbReference type="EMBL" id="CUV13826.1"/>
    </source>
</evidence>
<keyword evidence="1" id="KW-0472">Membrane</keyword>
<proteinExistence type="predicted"/>
<evidence type="ECO:0000256" key="1">
    <source>
        <dbReference type="SAM" id="Phobius"/>
    </source>
</evidence>
<sequence length="68" mass="7069">MTTAQAVVLAVTLAAMVASVGVFCVWVTQTAASIEQCETKPGCRHMLCVAVAPFVVALAALCLFLEVL</sequence>
<dbReference type="EMBL" id="LN899819">
    <property type="protein sequence ID" value="CUV13826.1"/>
    <property type="molecule type" value="Genomic_DNA"/>
</dbReference>
<feature type="transmembrane region" description="Helical" evidence="1">
    <location>
        <begin position="47"/>
        <end position="67"/>
    </location>
</feature>
<dbReference type="AlphaFoldDB" id="A0A0S4TUS8"/>
<keyword evidence="1" id="KW-0812">Transmembrane</keyword>
<dbReference type="PATRIC" id="fig|305.106.peg.5032"/>
<keyword evidence="1" id="KW-1133">Transmembrane helix</keyword>
<organism evidence="2">
    <name type="scientific">Ralstonia solanacearum</name>
    <name type="common">Pseudomonas solanacearum</name>
    <dbReference type="NCBI Taxonomy" id="305"/>
    <lineage>
        <taxon>Bacteria</taxon>
        <taxon>Pseudomonadati</taxon>
        <taxon>Pseudomonadota</taxon>
        <taxon>Betaproteobacteria</taxon>
        <taxon>Burkholderiales</taxon>
        <taxon>Burkholderiaceae</taxon>
        <taxon>Ralstonia</taxon>
        <taxon>Ralstonia solanacearum species complex</taxon>
    </lineage>
</organism>
<protein>
    <recommendedName>
        <fullName evidence="3">Transmembrane protein</fullName>
    </recommendedName>
</protein>